<dbReference type="PANTHER" id="PTHR30026:SF20">
    <property type="entry name" value="OUTER MEMBRANE PROTEIN TOLC"/>
    <property type="match status" value="1"/>
</dbReference>
<dbReference type="RefSeq" id="WP_002659670.1">
    <property type="nucleotide sequence ID" value="NZ_JH719942.1"/>
</dbReference>
<comment type="subcellular location">
    <subcellularLocation>
        <location evidence="1">Cell outer membrane</location>
    </subcellularLocation>
</comment>
<keyword evidence="6" id="KW-0175">Coiled coil</keyword>
<organism evidence="7 8">
    <name type="scientific">Saprospira grandis DSM 2844</name>
    <dbReference type="NCBI Taxonomy" id="694433"/>
    <lineage>
        <taxon>Bacteria</taxon>
        <taxon>Pseudomonadati</taxon>
        <taxon>Bacteroidota</taxon>
        <taxon>Saprospiria</taxon>
        <taxon>Saprospirales</taxon>
        <taxon>Saprospiraceae</taxon>
        <taxon>Saprospira</taxon>
    </lineage>
</organism>
<evidence type="ECO:0000256" key="5">
    <source>
        <dbReference type="ARBA" id="ARBA00023237"/>
    </source>
</evidence>
<reference evidence="8" key="1">
    <citation type="journal article" date="2012" name="Stand. Genomic Sci.">
        <title>Permanent draft genome sequence of the gliding predator Saprospira grandis strain Sa g1 (= HR1).</title>
        <authorList>
            <person name="Mavromatis K."/>
            <person name="Chertkov O."/>
            <person name="Lapidus A."/>
            <person name="Nolan M."/>
            <person name="Lucas S."/>
            <person name="Tice H."/>
            <person name="Del Rio T.G."/>
            <person name="Cheng J.F."/>
            <person name="Han C."/>
            <person name="Tapia R."/>
            <person name="Bruce D."/>
            <person name="Goodwin L.A."/>
            <person name="Pitluck S."/>
            <person name="Huntemann M."/>
            <person name="Liolios K."/>
            <person name="Pagani I."/>
            <person name="Ivanova N."/>
            <person name="Mikhailova N."/>
            <person name="Pati A."/>
            <person name="Chen A."/>
            <person name="Palaniappan K."/>
            <person name="Land M."/>
            <person name="Brambilla E.M."/>
            <person name="Rohde M."/>
            <person name="Spring S."/>
            <person name="Goker M."/>
            <person name="Detter J.C."/>
            <person name="Bristow J."/>
            <person name="Eisen J.A."/>
            <person name="Markowitz V."/>
            <person name="Hugenholtz P."/>
            <person name="Kyrpides N.C."/>
            <person name="Klenk H.P."/>
            <person name="Woyke T."/>
        </authorList>
    </citation>
    <scope>NUCLEOTIDE SEQUENCE [LARGE SCALE GENOMIC DNA]</scope>
    <source>
        <strain evidence="8">DSM 2844</strain>
    </source>
</reference>
<dbReference type="AlphaFoldDB" id="J0P8V0"/>
<dbReference type="EMBL" id="JH719942">
    <property type="protein sequence ID" value="EJF53992.1"/>
    <property type="molecule type" value="Genomic_DNA"/>
</dbReference>
<sequence>MSLKSFFLAAALLLLLFPLRAQDSLSYQSLIENAKLYHPLSRQIQLLEQTAEAELRKARGGLDPKLMAKWDQKQFKSKEYYDIFESYLQLPSIWGINLQAGYRLAEGYYLNPADQLPAAGQAFLGLEVPILNGLIQNERRNAIRQAKLLQSRNQAEQLAQINQLLYDISADYWGWSYKQACLAIYEENREIQATQLSQLRDRFLQGDIAAIDTLKGFIQWQDAGLKQLEARLASEQAALKVERHLWGEELEEKSLPLGSLAQSILALPLTPLDSSDLEELLARLEQQPELQSYAFQQQGLELEERLKANKLLPKIKLKYNFLAGESLQFGQGSPLEYYKLGVQLEHPILMRSARGDLALNRLKQQKLDFKFRFKQRDLQTKLKSYFMALQQAVKQAQLADELVDNYRKLVVAEREKFMLGESDIFIVNTRQQQYVEAQLKALKLRYNYIKSRIAWQWASNW</sequence>
<dbReference type="PANTHER" id="PTHR30026">
    <property type="entry name" value="OUTER MEMBRANE PROTEIN TOLC"/>
    <property type="match status" value="1"/>
</dbReference>
<evidence type="ECO:0000256" key="4">
    <source>
        <dbReference type="ARBA" id="ARBA00023136"/>
    </source>
</evidence>
<keyword evidence="4" id="KW-0472">Membrane</keyword>
<proteinExistence type="predicted"/>
<dbReference type="HOGENOM" id="CLU_030568_2_0_10"/>
<name>J0P8V0_9BACT</name>
<keyword evidence="5" id="KW-0998">Cell outer membrane</keyword>
<dbReference type="GO" id="GO:0015288">
    <property type="term" value="F:porin activity"/>
    <property type="evidence" value="ECO:0007669"/>
    <property type="project" value="TreeGrafter"/>
</dbReference>
<evidence type="ECO:0000256" key="2">
    <source>
        <dbReference type="ARBA" id="ARBA00022452"/>
    </source>
</evidence>
<feature type="coiled-coil region" evidence="6">
    <location>
        <begin position="182"/>
        <end position="245"/>
    </location>
</feature>
<gene>
    <name evidence="7" type="ORF">SapgrDRAFT_2324</name>
</gene>
<evidence type="ECO:0000313" key="8">
    <source>
        <dbReference type="Proteomes" id="UP000005113"/>
    </source>
</evidence>
<keyword evidence="3" id="KW-0812">Transmembrane</keyword>
<dbReference type="GO" id="GO:0015562">
    <property type="term" value="F:efflux transmembrane transporter activity"/>
    <property type="evidence" value="ECO:0007669"/>
    <property type="project" value="InterPro"/>
</dbReference>
<accession>J0P8V0</accession>
<dbReference type="InterPro" id="IPR051906">
    <property type="entry name" value="TolC-like"/>
</dbReference>
<evidence type="ECO:0000313" key="7">
    <source>
        <dbReference type="EMBL" id="EJF53992.1"/>
    </source>
</evidence>
<evidence type="ECO:0000256" key="6">
    <source>
        <dbReference type="SAM" id="Coils"/>
    </source>
</evidence>
<dbReference type="GO" id="GO:1990281">
    <property type="term" value="C:efflux pump complex"/>
    <property type="evidence" value="ECO:0007669"/>
    <property type="project" value="TreeGrafter"/>
</dbReference>
<dbReference type="Proteomes" id="UP000005113">
    <property type="component" value="Unassembled WGS sequence"/>
</dbReference>
<evidence type="ECO:0000256" key="3">
    <source>
        <dbReference type="ARBA" id="ARBA00022692"/>
    </source>
</evidence>
<dbReference type="GO" id="GO:0009279">
    <property type="term" value="C:cell outer membrane"/>
    <property type="evidence" value="ECO:0007669"/>
    <property type="project" value="UniProtKB-SubCell"/>
</dbReference>
<evidence type="ECO:0000256" key="1">
    <source>
        <dbReference type="ARBA" id="ARBA00004442"/>
    </source>
</evidence>
<dbReference type="SUPFAM" id="SSF56954">
    <property type="entry name" value="Outer membrane efflux proteins (OEP)"/>
    <property type="match status" value="1"/>
</dbReference>
<dbReference type="Gene3D" id="1.20.1600.10">
    <property type="entry name" value="Outer membrane efflux proteins (OEP)"/>
    <property type="match status" value="1"/>
</dbReference>
<protein>
    <submittedName>
        <fullName evidence="7">Outer membrane protein</fullName>
    </submittedName>
</protein>
<keyword evidence="2" id="KW-1134">Transmembrane beta strand</keyword>